<proteinExistence type="predicted"/>
<keyword evidence="2" id="KW-1185">Reference proteome</keyword>
<protein>
    <submittedName>
        <fullName evidence="1">Uncharacterized protein</fullName>
    </submittedName>
</protein>
<dbReference type="AlphaFoldDB" id="A0A0M0EE62"/>
<gene>
    <name evidence="1" type="ORF">KOEU_29970</name>
</gene>
<accession>A0A0M0EE62</accession>
<evidence type="ECO:0000313" key="2">
    <source>
        <dbReference type="Proteomes" id="UP000037566"/>
    </source>
</evidence>
<evidence type="ECO:0000313" key="1">
    <source>
        <dbReference type="EMBL" id="KON63525.1"/>
    </source>
</evidence>
<dbReference type="STRING" id="33995.KOEU_29970"/>
<sequence length="46" mass="5040">MVNMKAAATVVSDFFQPEADFGRARQALITTGKIQGVVSKRLRACR</sequence>
<comment type="caution">
    <text evidence="1">The sequence shown here is derived from an EMBL/GenBank/DDBJ whole genome shotgun (WGS) entry which is preliminary data.</text>
</comment>
<dbReference type="Proteomes" id="UP000037566">
    <property type="component" value="Unassembled WGS sequence"/>
</dbReference>
<reference evidence="1" key="1">
    <citation type="submission" date="2015-08" db="EMBL/GenBank/DDBJ databases">
        <title>Draft genome sequence of Komagataeibacter europaeus CECT 8546 a cellulose producer strain from vinegar produced by the traditional method.</title>
        <authorList>
            <person name="Poehlein A."/>
            <person name="Valera M.J."/>
            <person name="Haack F.S."/>
            <person name="Mas A."/>
            <person name="Daniel R."/>
            <person name="Streit W.R."/>
            <person name="Mateo E."/>
        </authorList>
    </citation>
    <scope>NUCLEOTIDE SEQUENCE [LARGE SCALE GENOMIC DNA]</scope>
    <source>
        <strain evidence="1">CECT 8546</strain>
    </source>
</reference>
<organism evidence="1 2">
    <name type="scientific">Komagataeibacter europaeus</name>
    <name type="common">Gluconacetobacter europaeus</name>
    <dbReference type="NCBI Taxonomy" id="33995"/>
    <lineage>
        <taxon>Bacteria</taxon>
        <taxon>Pseudomonadati</taxon>
        <taxon>Pseudomonadota</taxon>
        <taxon>Alphaproteobacteria</taxon>
        <taxon>Acetobacterales</taxon>
        <taxon>Acetobacteraceae</taxon>
        <taxon>Komagataeibacter</taxon>
    </lineage>
</organism>
<name>A0A0M0EE62_KOMEU</name>
<dbReference type="EMBL" id="LHUQ01000027">
    <property type="protein sequence ID" value="KON63525.1"/>
    <property type="molecule type" value="Genomic_DNA"/>
</dbReference>